<evidence type="ECO:0000259" key="1">
    <source>
        <dbReference type="Pfam" id="PF05649"/>
    </source>
</evidence>
<dbReference type="AlphaFoldDB" id="A0A0B5QVN2"/>
<dbReference type="InterPro" id="IPR042089">
    <property type="entry name" value="Peptidase_M13_dom_2"/>
</dbReference>
<dbReference type="KEGG" id="cbei:LF65_04492"/>
<dbReference type="EMBL" id="CP010086">
    <property type="protein sequence ID" value="AJH01029.2"/>
    <property type="molecule type" value="Genomic_DNA"/>
</dbReference>
<dbReference type="Proteomes" id="UP000031866">
    <property type="component" value="Chromosome"/>
</dbReference>
<dbReference type="InterPro" id="IPR008753">
    <property type="entry name" value="Peptidase_M13_N"/>
</dbReference>
<dbReference type="GO" id="GO:0006508">
    <property type="term" value="P:proteolysis"/>
    <property type="evidence" value="ECO:0007669"/>
    <property type="project" value="InterPro"/>
</dbReference>
<protein>
    <recommendedName>
        <fullName evidence="1">Peptidase M13 N-terminal domain-containing protein</fullName>
    </recommendedName>
</protein>
<evidence type="ECO:0000313" key="3">
    <source>
        <dbReference type="Proteomes" id="UP000031866"/>
    </source>
</evidence>
<gene>
    <name evidence="2" type="ORF">LF65_04492</name>
</gene>
<sequence length="132" mass="14969">MNRKWLNNEKNHAENSDEKKIINLYKNTLNIDARNKQGIGPIKGMLEELRNIKTIDDLSELTLESKVESPLIEFSCSVDLKDATKNALYVEPTTLSLGNSDEYVKPTEKSARIKSLAENYYNTVLTLSGYTL</sequence>
<accession>A0A0B5QVN2</accession>
<dbReference type="STRING" id="1520.LF65_04492"/>
<proteinExistence type="predicted"/>
<dbReference type="SUPFAM" id="SSF55486">
    <property type="entry name" value="Metalloproteases ('zincins'), catalytic domain"/>
    <property type="match status" value="1"/>
</dbReference>
<dbReference type="RefSeq" id="WP_041899089.1">
    <property type="nucleotide sequence ID" value="NZ_CP010086.2"/>
</dbReference>
<dbReference type="Gene3D" id="1.10.1380.10">
    <property type="entry name" value="Neutral endopeptidase , domain2"/>
    <property type="match status" value="1"/>
</dbReference>
<feature type="domain" description="Peptidase M13 N-terminal" evidence="1">
    <location>
        <begin position="5"/>
        <end position="130"/>
    </location>
</feature>
<evidence type="ECO:0000313" key="2">
    <source>
        <dbReference type="EMBL" id="AJH01029.2"/>
    </source>
</evidence>
<organism evidence="2 3">
    <name type="scientific">Clostridium beijerinckii</name>
    <name type="common">Clostridium MP</name>
    <dbReference type="NCBI Taxonomy" id="1520"/>
    <lineage>
        <taxon>Bacteria</taxon>
        <taxon>Bacillati</taxon>
        <taxon>Bacillota</taxon>
        <taxon>Clostridia</taxon>
        <taxon>Eubacteriales</taxon>
        <taxon>Clostridiaceae</taxon>
        <taxon>Clostridium</taxon>
    </lineage>
</organism>
<name>A0A0B5QVN2_CLOBE</name>
<dbReference type="Pfam" id="PF05649">
    <property type="entry name" value="Peptidase_M13_N"/>
    <property type="match status" value="1"/>
</dbReference>
<reference evidence="3" key="1">
    <citation type="submission" date="2014-12" db="EMBL/GenBank/DDBJ databases">
        <title>Genome sequence of Clostridium beijerinckii strain 59B.</title>
        <authorList>
            <person name="Little G.T."/>
            <person name="Minton N.P."/>
        </authorList>
    </citation>
    <scope>NUCLEOTIDE SEQUENCE [LARGE SCALE GENOMIC DNA]</scope>
    <source>
        <strain evidence="3">59B</strain>
    </source>
</reference>